<gene>
    <name evidence="2" type="ORF">PFL1_03156</name>
</gene>
<feature type="region of interest" description="Disordered" evidence="1">
    <location>
        <begin position="251"/>
        <end position="274"/>
    </location>
</feature>
<evidence type="ECO:0000256" key="1">
    <source>
        <dbReference type="SAM" id="MobiDB-lite"/>
    </source>
</evidence>
<protein>
    <submittedName>
        <fullName evidence="2">Uncharacterized protein</fullName>
    </submittedName>
</protein>
<name>A0A061HFK0_9BASI</name>
<dbReference type="GeneID" id="19317267"/>
<dbReference type="RefSeq" id="XP_007878863.1">
    <property type="nucleotide sequence ID" value="XM_007880672.1"/>
</dbReference>
<dbReference type="OrthoDB" id="3365119at2759"/>
<dbReference type="HOGENOM" id="CLU_834524_0_0_1"/>
<sequence>MAPPTSAPSSRLGAPQHAWIAPASLYSSTTSSRHAASPYHPSLASLTPLRLFGTTARRFDHTPVSTLPPTSSVKGATAAAAARGASAAATTTTANLRGWSAVKARPLVHASTFLALHVTVAWALVPPIYAFFRSTNTANALLAGPSVSYILAKPIPTWLPASLRGQSPSSSSSSASDAPDPTNNQVQTVEDLLELQVRQFVKLLWKGGVGVYSTVNRFKAKDQHEGGEGDVTKGLARSAIAFLRGKAKGTDSDADTTLQQYDEQHEQSRRPGWAKGYFGEQARKNAGDIKLGQIRDAVAAYVVVKTLLPLRVPLSLFLTPKVVRLFGRAFRRA</sequence>
<accession>A0A061HFK0</accession>
<organism evidence="2 3">
    <name type="scientific">Pseudozyma flocculosa PF-1</name>
    <dbReference type="NCBI Taxonomy" id="1277687"/>
    <lineage>
        <taxon>Eukaryota</taxon>
        <taxon>Fungi</taxon>
        <taxon>Dikarya</taxon>
        <taxon>Basidiomycota</taxon>
        <taxon>Ustilaginomycotina</taxon>
        <taxon>Ustilaginomycetes</taxon>
        <taxon>Ustilaginales</taxon>
        <taxon>Ustilaginaceae</taxon>
        <taxon>Pseudozyma</taxon>
    </lineage>
</organism>
<feature type="region of interest" description="Disordered" evidence="1">
    <location>
        <begin position="162"/>
        <end position="184"/>
    </location>
</feature>
<evidence type="ECO:0000313" key="3">
    <source>
        <dbReference type="Proteomes" id="UP000053664"/>
    </source>
</evidence>
<dbReference type="Proteomes" id="UP000053664">
    <property type="component" value="Unassembled WGS sequence"/>
</dbReference>
<dbReference type="EMBL" id="KE361631">
    <property type="protein sequence ID" value="EPQ29401.1"/>
    <property type="molecule type" value="Genomic_DNA"/>
</dbReference>
<proteinExistence type="predicted"/>
<reference evidence="2 3" key="1">
    <citation type="journal article" date="2013" name="Plant Cell">
        <title>The transition from a phytopathogenic smut ancestor to an anamorphic biocontrol agent deciphered by comparative whole-genome analysis.</title>
        <authorList>
            <person name="Lefebvre F."/>
            <person name="Joly D.L."/>
            <person name="Labbe C."/>
            <person name="Teichmann B."/>
            <person name="Linning R."/>
            <person name="Belzile F."/>
            <person name="Bakkeren G."/>
            <person name="Belanger R.R."/>
        </authorList>
    </citation>
    <scope>NUCLEOTIDE SEQUENCE [LARGE SCALE GENOMIC DNA]</scope>
    <source>
        <strain evidence="2 3">PF-1</strain>
    </source>
</reference>
<evidence type="ECO:0000313" key="2">
    <source>
        <dbReference type="EMBL" id="EPQ29401.1"/>
    </source>
</evidence>
<dbReference type="KEGG" id="pfp:PFL1_03156"/>
<feature type="compositionally biased region" description="Low complexity" evidence="1">
    <location>
        <begin position="167"/>
        <end position="181"/>
    </location>
</feature>
<dbReference type="AlphaFoldDB" id="A0A061HFK0"/>